<organism evidence="1 2">
    <name type="scientific">Saccharopolyspora elongata</name>
    <dbReference type="NCBI Taxonomy" id="2530387"/>
    <lineage>
        <taxon>Bacteria</taxon>
        <taxon>Bacillati</taxon>
        <taxon>Actinomycetota</taxon>
        <taxon>Actinomycetes</taxon>
        <taxon>Pseudonocardiales</taxon>
        <taxon>Pseudonocardiaceae</taxon>
        <taxon>Saccharopolyspora</taxon>
    </lineage>
</organism>
<reference evidence="1 2" key="1">
    <citation type="submission" date="2019-03" db="EMBL/GenBank/DDBJ databases">
        <title>Draft genome sequences of novel Actinobacteria.</title>
        <authorList>
            <person name="Sahin N."/>
            <person name="Ay H."/>
            <person name="Saygin H."/>
        </authorList>
    </citation>
    <scope>NUCLEOTIDE SEQUENCE [LARGE SCALE GENOMIC DNA]</scope>
    <source>
        <strain evidence="1 2">7K502</strain>
    </source>
</reference>
<keyword evidence="2" id="KW-1185">Reference proteome</keyword>
<name>A0A4V2YIY9_9PSEU</name>
<dbReference type="AlphaFoldDB" id="A0A4V2YIY9"/>
<evidence type="ECO:0000313" key="1">
    <source>
        <dbReference type="EMBL" id="TDD36777.1"/>
    </source>
</evidence>
<evidence type="ECO:0000313" key="2">
    <source>
        <dbReference type="Proteomes" id="UP000294947"/>
    </source>
</evidence>
<dbReference type="RefSeq" id="WP_132494156.1">
    <property type="nucleotide sequence ID" value="NZ_SMKW01000105.1"/>
</dbReference>
<sequence length="182" mass="19734">MLAGPATVGREAVEDPLVDLDRFMAAAAALGFTERVRFATDSQVPIRLLIQTGRCLDQLTLADPAEFTVACRWAGICGLNSVRCNNNETSRRVYRTRRAGRSDPPPSPASTLVASGHGIAVLTDKPMFGLAPVAIRVGESLLAVTLYAGWDRTHWAGTQIAMLVDEVSQFHREVLMENTSHS</sequence>
<proteinExistence type="predicted"/>
<dbReference type="OrthoDB" id="9803735at2"/>
<protein>
    <submittedName>
        <fullName evidence="1">Uncharacterized protein</fullName>
    </submittedName>
</protein>
<comment type="caution">
    <text evidence="1">The sequence shown here is derived from an EMBL/GenBank/DDBJ whole genome shotgun (WGS) entry which is preliminary data.</text>
</comment>
<gene>
    <name evidence="1" type="ORF">E1288_41515</name>
</gene>
<dbReference type="Proteomes" id="UP000294947">
    <property type="component" value="Unassembled WGS sequence"/>
</dbReference>
<accession>A0A4V2YIY9</accession>
<dbReference type="EMBL" id="SMKW01000105">
    <property type="protein sequence ID" value="TDD36777.1"/>
    <property type="molecule type" value="Genomic_DNA"/>
</dbReference>